<dbReference type="eggNOG" id="COG3304">
    <property type="taxonomic scope" value="Bacteria"/>
</dbReference>
<comment type="caution">
    <text evidence="3">The sequence shown here is derived from an EMBL/GenBank/DDBJ whole genome shotgun (WGS) entry which is preliminary data.</text>
</comment>
<dbReference type="STRING" id="1193181.BN10_680031"/>
<proteinExistence type="predicted"/>
<gene>
    <name evidence="3" type="ORF">BN10_680031</name>
</gene>
<evidence type="ECO:0000256" key="1">
    <source>
        <dbReference type="SAM" id="Phobius"/>
    </source>
</evidence>
<dbReference type="InterPro" id="IPR052937">
    <property type="entry name" value="Inner_membrane_protein"/>
</dbReference>
<feature type="transmembrane region" description="Helical" evidence="1">
    <location>
        <begin position="81"/>
        <end position="103"/>
    </location>
</feature>
<feature type="domain" description="Inner membrane component" evidence="2">
    <location>
        <begin position="24"/>
        <end position="74"/>
    </location>
</feature>
<feature type="transmembrane region" description="Helical" evidence="1">
    <location>
        <begin position="109"/>
        <end position="129"/>
    </location>
</feature>
<dbReference type="NCBIfam" id="NF008740">
    <property type="entry name" value="PRK11770.1-2"/>
    <property type="match status" value="1"/>
</dbReference>
<feature type="domain" description="Inner membrane component" evidence="2">
    <location>
        <begin position="88"/>
        <end position="138"/>
    </location>
</feature>
<dbReference type="PANTHER" id="PTHR42903">
    <property type="entry name" value="INNER MEMBRANE PROTEIN YCCF"/>
    <property type="match status" value="1"/>
</dbReference>
<dbReference type="InterPro" id="IPR005185">
    <property type="entry name" value="YccF"/>
</dbReference>
<keyword evidence="1" id="KW-1133">Transmembrane helix</keyword>
<sequence>MDPTTGPEVSGPSTKDCDRAMRTLLNILWFFFGGLWLALGYALAGVIFCILIVTIPLGVASFRMASYTLWPFGRAVVPTSGAGAGSVLLNLVWIVLAGWWLALGHLTTAVAQALTIVGIPLAIANLKLIPVSLAPFGKEIVDARLLPAGQRPLHAIV</sequence>
<evidence type="ECO:0000313" key="4">
    <source>
        <dbReference type="Proteomes" id="UP000013167"/>
    </source>
</evidence>
<dbReference type="PANTHER" id="PTHR42903:SF1">
    <property type="entry name" value="INNER MEMBRANE PROTEIN YCCF"/>
    <property type="match status" value="1"/>
</dbReference>
<organism evidence="3 4">
    <name type="scientific">Phycicoccus elongatus Lp2</name>
    <dbReference type="NCBI Taxonomy" id="1193181"/>
    <lineage>
        <taxon>Bacteria</taxon>
        <taxon>Bacillati</taxon>
        <taxon>Actinomycetota</taxon>
        <taxon>Actinomycetes</taxon>
        <taxon>Micrococcales</taxon>
        <taxon>Intrasporangiaceae</taxon>
        <taxon>Phycicoccus</taxon>
    </lineage>
</organism>
<keyword evidence="4" id="KW-1185">Reference proteome</keyword>
<keyword evidence="1" id="KW-0812">Transmembrane</keyword>
<accession>N0E4M4</accession>
<evidence type="ECO:0000259" key="2">
    <source>
        <dbReference type="Pfam" id="PF03733"/>
    </source>
</evidence>
<dbReference type="HOGENOM" id="CLU_120384_0_0_11"/>
<reference evidence="3 4" key="1">
    <citation type="journal article" date="2013" name="ISME J.">
        <title>A metabolic model for members of the genus Tetrasphaera involved in enhanced biological phosphorus removal.</title>
        <authorList>
            <person name="Kristiansen R."/>
            <person name="Nguyen H.T.T."/>
            <person name="Saunders A.M."/>
            <person name="Nielsen J.L."/>
            <person name="Wimmer R."/>
            <person name="Le V.Q."/>
            <person name="McIlroy S.J."/>
            <person name="Petrovski S."/>
            <person name="Seviour R.J."/>
            <person name="Calteau A."/>
            <person name="Nielsen K.L."/>
            <person name="Nielsen P.H."/>
        </authorList>
    </citation>
    <scope>NUCLEOTIDE SEQUENCE [LARGE SCALE GENOMIC DNA]</scope>
    <source>
        <strain evidence="3 4">Lp2</strain>
    </source>
</reference>
<dbReference type="Pfam" id="PF03733">
    <property type="entry name" value="YccF"/>
    <property type="match status" value="2"/>
</dbReference>
<evidence type="ECO:0000313" key="3">
    <source>
        <dbReference type="EMBL" id="CCH70805.1"/>
    </source>
</evidence>
<name>N0E4M4_9MICO</name>
<feature type="transmembrane region" description="Helical" evidence="1">
    <location>
        <begin position="27"/>
        <end position="60"/>
    </location>
</feature>
<protein>
    <submittedName>
        <fullName evidence="3">Putative membrane protein</fullName>
    </submittedName>
</protein>
<dbReference type="Proteomes" id="UP000013167">
    <property type="component" value="Unassembled WGS sequence"/>
</dbReference>
<dbReference type="AlphaFoldDB" id="N0E4M4"/>
<dbReference type="GO" id="GO:0005886">
    <property type="term" value="C:plasma membrane"/>
    <property type="evidence" value="ECO:0007669"/>
    <property type="project" value="TreeGrafter"/>
</dbReference>
<keyword evidence="1" id="KW-0472">Membrane</keyword>
<dbReference type="EMBL" id="CAIZ01000139">
    <property type="protein sequence ID" value="CCH70805.1"/>
    <property type="molecule type" value="Genomic_DNA"/>
</dbReference>